<sequence>MNESVLSAYGFQPKQVSLERIGTGLINHTWKVFLEDQVFILQKINEEVFSSPDDIAYNLSLVADYLKRSHPAYNFVAPVASQQGNSIVHKEGEGYYRLFPFVSGSHSKNTVETTCQAYEAARQFGKFTRLLSGFDAKQLRITIPSFHDLEFRYRDFTAALNRGSSTRIRESRELAHLLLSKSSIVERFKEIKNDPAFRIRVTHHDTKISNVLFDATGKGICVIDLDTLMPGYFISDLGDMMRTYLSPVSEEEKDTDNIVVRDDFYQAIVEGYLEEMKDELTDAEKGAFFYSGIFMTYMQALRFLTDYLQNDLYYQPSYPGHNLVRARNQCVLLQRMIEKEKVFSI</sequence>
<dbReference type="InterPro" id="IPR002575">
    <property type="entry name" value="Aminoglycoside_PTrfase"/>
</dbReference>
<dbReference type="SUPFAM" id="SSF56112">
    <property type="entry name" value="Protein kinase-like (PK-like)"/>
    <property type="match status" value="1"/>
</dbReference>
<dbReference type="Gene3D" id="3.90.1200.10">
    <property type="match status" value="1"/>
</dbReference>
<name>A0ABS9KPJ8_9BACT</name>
<dbReference type="EMBL" id="JAKLTR010000004">
    <property type="protein sequence ID" value="MCG2614229.1"/>
    <property type="molecule type" value="Genomic_DNA"/>
</dbReference>
<comment type="caution">
    <text evidence="2">The sequence shown here is derived from an EMBL/GenBank/DDBJ whole genome shotgun (WGS) entry which is preliminary data.</text>
</comment>
<keyword evidence="3" id="KW-1185">Reference proteome</keyword>
<dbReference type="Pfam" id="PF01636">
    <property type="entry name" value="APH"/>
    <property type="match status" value="1"/>
</dbReference>
<evidence type="ECO:0000313" key="3">
    <source>
        <dbReference type="Proteomes" id="UP001165367"/>
    </source>
</evidence>
<dbReference type="PANTHER" id="PTHR21064:SF5">
    <property type="entry name" value="SLR1880 PROTEIN"/>
    <property type="match status" value="1"/>
</dbReference>
<proteinExistence type="predicted"/>
<dbReference type="Proteomes" id="UP001165367">
    <property type="component" value="Unassembled WGS sequence"/>
</dbReference>
<gene>
    <name evidence="2" type="ORF">LZZ85_08045</name>
</gene>
<organism evidence="2 3">
    <name type="scientific">Terrimonas ginsenosidimutans</name>
    <dbReference type="NCBI Taxonomy" id="2908004"/>
    <lineage>
        <taxon>Bacteria</taxon>
        <taxon>Pseudomonadati</taxon>
        <taxon>Bacteroidota</taxon>
        <taxon>Chitinophagia</taxon>
        <taxon>Chitinophagales</taxon>
        <taxon>Chitinophagaceae</taxon>
        <taxon>Terrimonas</taxon>
    </lineage>
</organism>
<dbReference type="InterPro" id="IPR050249">
    <property type="entry name" value="Pseudomonas-type_ThrB"/>
</dbReference>
<dbReference type="PANTHER" id="PTHR21064">
    <property type="entry name" value="AMINOGLYCOSIDE PHOSPHOTRANSFERASE DOMAIN-CONTAINING PROTEIN-RELATED"/>
    <property type="match status" value="1"/>
</dbReference>
<evidence type="ECO:0000313" key="2">
    <source>
        <dbReference type="EMBL" id="MCG2614229.1"/>
    </source>
</evidence>
<accession>A0ABS9KPJ8</accession>
<protein>
    <submittedName>
        <fullName evidence="2">Phosphotransferase</fullName>
    </submittedName>
</protein>
<feature type="domain" description="Aminoglycoside phosphotransferase" evidence="1">
    <location>
        <begin position="18"/>
        <end position="249"/>
    </location>
</feature>
<dbReference type="InterPro" id="IPR011009">
    <property type="entry name" value="Kinase-like_dom_sf"/>
</dbReference>
<evidence type="ECO:0000259" key="1">
    <source>
        <dbReference type="Pfam" id="PF01636"/>
    </source>
</evidence>
<reference evidence="2" key="1">
    <citation type="submission" date="2022-01" db="EMBL/GenBank/DDBJ databases">
        <authorList>
            <person name="Jo J.-H."/>
            <person name="Im W.-T."/>
        </authorList>
    </citation>
    <scope>NUCLEOTIDE SEQUENCE</scope>
    <source>
        <strain evidence="2">NA20</strain>
    </source>
</reference>
<dbReference type="RefSeq" id="WP_237870453.1">
    <property type="nucleotide sequence ID" value="NZ_JAKLTR010000004.1"/>
</dbReference>